<reference evidence="2" key="1">
    <citation type="submission" date="2014-09" db="EMBL/GenBank/DDBJ databases">
        <authorList>
            <person name="Sharma Rahul"/>
            <person name="Thines Marco"/>
        </authorList>
    </citation>
    <scope>NUCLEOTIDE SEQUENCE [LARGE SCALE GENOMIC DNA]</scope>
</reference>
<protein>
    <submittedName>
        <fullName evidence="1">Uncharacterized protein</fullName>
    </submittedName>
</protein>
<proteinExistence type="predicted"/>
<organism evidence="1 2">
    <name type="scientific">Plasmopara halstedii</name>
    <name type="common">Downy mildew of sunflower</name>
    <dbReference type="NCBI Taxonomy" id="4781"/>
    <lineage>
        <taxon>Eukaryota</taxon>
        <taxon>Sar</taxon>
        <taxon>Stramenopiles</taxon>
        <taxon>Oomycota</taxon>
        <taxon>Peronosporomycetes</taxon>
        <taxon>Peronosporales</taxon>
        <taxon>Peronosporaceae</taxon>
        <taxon>Plasmopara</taxon>
    </lineage>
</organism>
<keyword evidence="2" id="KW-1185">Reference proteome</keyword>
<dbReference type="AlphaFoldDB" id="A0A0P1AXK6"/>
<dbReference type="Proteomes" id="UP000054928">
    <property type="component" value="Unassembled WGS sequence"/>
</dbReference>
<dbReference type="OrthoDB" id="127973at2759"/>
<name>A0A0P1AXK6_PLAHL</name>
<dbReference type="EMBL" id="CCYD01001640">
    <property type="protein sequence ID" value="CEG45813.1"/>
    <property type="molecule type" value="Genomic_DNA"/>
</dbReference>
<dbReference type="OMA" id="NGEHHNL"/>
<accession>A0A0P1AXK6</accession>
<sequence length="277" mass="31241">MSTTRQGTISSPYLTSSVPASTITEVPEEQVHDPEELCRYPSKKCWNLRVLKRNGERHNLCEFHRQKANKNQRRLEFKRKARTQIFVDAENPIKRFRSPKLQEGCSVRTSLSVESAIREVARVKGEEIGRANSAVSSDLTNNFLQDLVLLNVVHDRIEVPSKELQPDSFSMRPVGSTKAQEDQQLRLLDAVNEAVLNRILEDEPAESAAMLKSLRCTLQEEDIMSLPKGLMSPVDVGEGWNTLYSKDYWLATSLADQLALSCDAQLVMDENVLVADV</sequence>
<evidence type="ECO:0000313" key="2">
    <source>
        <dbReference type="Proteomes" id="UP000054928"/>
    </source>
</evidence>
<dbReference type="GeneID" id="36397140"/>
<dbReference type="RefSeq" id="XP_024582182.1">
    <property type="nucleotide sequence ID" value="XM_024716599.1"/>
</dbReference>
<evidence type="ECO:0000313" key="1">
    <source>
        <dbReference type="EMBL" id="CEG45813.1"/>
    </source>
</evidence>